<keyword evidence="1" id="KW-0812">Transmembrane</keyword>
<keyword evidence="1" id="KW-0472">Membrane</keyword>
<protein>
    <submittedName>
        <fullName evidence="2">Uncharacterized protein</fullName>
    </submittedName>
</protein>
<dbReference type="InParanoid" id="A0A7J8HH48"/>
<keyword evidence="1" id="KW-1133">Transmembrane helix</keyword>
<evidence type="ECO:0000313" key="2">
    <source>
        <dbReference type="EMBL" id="KAF6471613.1"/>
    </source>
</evidence>
<dbReference type="EMBL" id="JACASF010000006">
    <property type="protein sequence ID" value="KAF6471613.1"/>
    <property type="molecule type" value="Genomic_DNA"/>
</dbReference>
<dbReference type="Proteomes" id="UP000550707">
    <property type="component" value="Unassembled WGS sequence"/>
</dbReference>
<organism evidence="2 3">
    <name type="scientific">Molossus molossus</name>
    <name type="common">Pallas' mastiff bat</name>
    <name type="synonym">Vespertilio molossus</name>
    <dbReference type="NCBI Taxonomy" id="27622"/>
    <lineage>
        <taxon>Eukaryota</taxon>
        <taxon>Metazoa</taxon>
        <taxon>Chordata</taxon>
        <taxon>Craniata</taxon>
        <taxon>Vertebrata</taxon>
        <taxon>Euteleostomi</taxon>
        <taxon>Mammalia</taxon>
        <taxon>Eutheria</taxon>
        <taxon>Laurasiatheria</taxon>
        <taxon>Chiroptera</taxon>
        <taxon>Yangochiroptera</taxon>
        <taxon>Molossidae</taxon>
        <taxon>Molossus</taxon>
    </lineage>
</organism>
<evidence type="ECO:0000256" key="1">
    <source>
        <dbReference type="SAM" id="Phobius"/>
    </source>
</evidence>
<comment type="caution">
    <text evidence="2">The sequence shown here is derived from an EMBL/GenBank/DDBJ whole genome shotgun (WGS) entry which is preliminary data.</text>
</comment>
<dbReference type="AlphaFoldDB" id="A0A7J8HH48"/>
<accession>A0A7J8HH48</accession>
<feature type="transmembrane region" description="Helical" evidence="1">
    <location>
        <begin position="36"/>
        <end position="69"/>
    </location>
</feature>
<name>A0A7J8HH48_MOLMO</name>
<evidence type="ECO:0000313" key="3">
    <source>
        <dbReference type="Proteomes" id="UP000550707"/>
    </source>
</evidence>
<sequence length="125" mass="13909">MLLRFLKITALNSSSVNLANCSTLISYSVEVSCSFIWLLFLCFTILAITVGFGACQVFPVGIGVLLFVAPSPGFTEQWRIHVKQQCQVLLSWLELLAQEWYCYPVAFGLEARSPGYLKSLGMAVY</sequence>
<gene>
    <name evidence="2" type="ORF">HJG59_010992</name>
</gene>
<reference evidence="2 3" key="1">
    <citation type="journal article" date="2020" name="Nature">
        <title>Six reference-quality genomes reveal evolution of bat adaptations.</title>
        <authorList>
            <person name="Jebb D."/>
            <person name="Huang Z."/>
            <person name="Pippel M."/>
            <person name="Hughes G.M."/>
            <person name="Lavrichenko K."/>
            <person name="Devanna P."/>
            <person name="Winkler S."/>
            <person name="Jermiin L.S."/>
            <person name="Skirmuntt E.C."/>
            <person name="Katzourakis A."/>
            <person name="Burkitt-Gray L."/>
            <person name="Ray D.A."/>
            <person name="Sullivan K.A.M."/>
            <person name="Roscito J.G."/>
            <person name="Kirilenko B.M."/>
            <person name="Davalos L.M."/>
            <person name="Corthals A.P."/>
            <person name="Power M.L."/>
            <person name="Jones G."/>
            <person name="Ransome R.D."/>
            <person name="Dechmann D.K.N."/>
            <person name="Locatelli A.G."/>
            <person name="Puechmaille S.J."/>
            <person name="Fedrigo O."/>
            <person name="Jarvis E.D."/>
            <person name="Hiller M."/>
            <person name="Vernes S.C."/>
            <person name="Myers E.W."/>
            <person name="Teeling E.C."/>
        </authorList>
    </citation>
    <scope>NUCLEOTIDE SEQUENCE [LARGE SCALE GENOMIC DNA]</scope>
    <source>
        <strain evidence="2">MMolMol1</strain>
        <tissue evidence="2">Muscle</tissue>
    </source>
</reference>
<keyword evidence="3" id="KW-1185">Reference proteome</keyword>
<proteinExistence type="predicted"/>